<protein>
    <submittedName>
        <fullName evidence="2">Transcription factor bHLH77-like isoform X3</fullName>
    </submittedName>
</protein>
<reference evidence="1" key="1">
    <citation type="journal article" date="2019" name="Database">
        <title>The radish genome database (RadishGD): an integrated information resource for radish genomics.</title>
        <authorList>
            <person name="Yu H.J."/>
            <person name="Baek S."/>
            <person name="Lee Y.J."/>
            <person name="Cho A."/>
            <person name="Mun J.H."/>
        </authorList>
    </citation>
    <scope>NUCLEOTIDE SEQUENCE [LARGE SCALE GENOMIC DNA]</scope>
    <source>
        <strain evidence="1">cv. WK10039</strain>
    </source>
</reference>
<accession>A0A9W3BUS7</accession>
<dbReference type="RefSeq" id="XP_056842946.1">
    <property type="nucleotide sequence ID" value="XM_056986966.1"/>
</dbReference>
<evidence type="ECO:0000313" key="2">
    <source>
        <dbReference type="RefSeq" id="XP_056842946.1"/>
    </source>
</evidence>
<reference evidence="2" key="2">
    <citation type="submission" date="2025-08" db="UniProtKB">
        <authorList>
            <consortium name="RefSeq"/>
        </authorList>
    </citation>
    <scope>IDENTIFICATION</scope>
    <source>
        <tissue evidence="2">Leaf</tissue>
    </source>
</reference>
<dbReference type="Proteomes" id="UP000504610">
    <property type="component" value="Chromosome 6"/>
</dbReference>
<keyword evidence="1" id="KW-1185">Reference proteome</keyword>
<name>A0A9W3BUS7_RAPSA</name>
<sequence>MHRACSEQRLHQDTILLPRTCLDSQPHNCPQAMDLFNLRHGFWENDLQSFFQMSFGDVQQQSNKNNGSEPTLQMKIKPCEEDVLLYFICI</sequence>
<evidence type="ECO:0000313" key="1">
    <source>
        <dbReference type="Proteomes" id="UP000504610"/>
    </source>
</evidence>
<organism evidence="1 2">
    <name type="scientific">Raphanus sativus</name>
    <name type="common">Radish</name>
    <name type="synonym">Raphanus raphanistrum var. sativus</name>
    <dbReference type="NCBI Taxonomy" id="3726"/>
    <lineage>
        <taxon>Eukaryota</taxon>
        <taxon>Viridiplantae</taxon>
        <taxon>Streptophyta</taxon>
        <taxon>Embryophyta</taxon>
        <taxon>Tracheophyta</taxon>
        <taxon>Spermatophyta</taxon>
        <taxon>Magnoliopsida</taxon>
        <taxon>eudicotyledons</taxon>
        <taxon>Gunneridae</taxon>
        <taxon>Pentapetalae</taxon>
        <taxon>rosids</taxon>
        <taxon>malvids</taxon>
        <taxon>Brassicales</taxon>
        <taxon>Brassicaceae</taxon>
        <taxon>Brassiceae</taxon>
        <taxon>Raphanus</taxon>
    </lineage>
</organism>
<gene>
    <name evidence="2" type="primary">LOC108806691</name>
</gene>
<dbReference type="GeneID" id="108806691"/>
<dbReference type="AlphaFoldDB" id="A0A9W3BUS7"/>
<proteinExistence type="predicted"/>